<gene>
    <name evidence="1" type="ORF">NQ176_g6002</name>
</gene>
<proteinExistence type="predicted"/>
<accession>A0ACC1N6K3</accession>
<protein>
    <submittedName>
        <fullName evidence="1">Uncharacterized protein</fullName>
    </submittedName>
</protein>
<sequence length="519" mass="57739">MANLEEVVQTEVIPTSIDHVLPKYDRPWWRVRHLLLLNMMIIIPLLGNSTNGYDGSLLNGLQSLKQWQDYFDHPKGARLGALSNAYVFGNILAFVLSAWFSDRYGRLMGLRLGTGVVCIGAAIQCAAQDYAMFFVARMVIGFGAMFVIVACPCLVSELAYPSHRGVATAIFGPSWYMGALIASWVTFGMNYMGASDSWAWRLPSLLQAFLPIVQFAGSFFIPESPRYLVDAGREDEAREVLTKYHAGNDPANMPLVEFELTEIKIAIAHDKASQEVNWLSFIRTKANRHRLFVVCWLAMTQQLCGNGLVSYYLNLILNSIGITTPHEQLVINGALMAYNLGTAIIAGFIVGRVPRRPTFIIGLGCMLLFYVIWTVLSAINQQRNFEQHSLGQGVLAMIFLFYATYNVCMNALPNLYISEVLPYYLRAKGTTTFSLVNGLTNIYNGFVNPVAMDAISWRYYIVFCCLLLIELVVIALVFPETHGYSLEETAEAFGDSALGNKASEKGDLEVVSHVDNAAR</sequence>
<comment type="caution">
    <text evidence="1">The sequence shown here is derived from an EMBL/GenBank/DDBJ whole genome shotgun (WGS) entry which is preliminary data.</text>
</comment>
<dbReference type="Proteomes" id="UP001143910">
    <property type="component" value="Unassembled WGS sequence"/>
</dbReference>
<keyword evidence="2" id="KW-1185">Reference proteome</keyword>
<name>A0ACC1N6K3_9HYPO</name>
<dbReference type="EMBL" id="JANJQO010000817">
    <property type="protein sequence ID" value="KAJ2974539.1"/>
    <property type="molecule type" value="Genomic_DNA"/>
</dbReference>
<evidence type="ECO:0000313" key="2">
    <source>
        <dbReference type="Proteomes" id="UP001143910"/>
    </source>
</evidence>
<evidence type="ECO:0000313" key="1">
    <source>
        <dbReference type="EMBL" id="KAJ2974539.1"/>
    </source>
</evidence>
<reference evidence="1" key="1">
    <citation type="submission" date="2022-08" db="EMBL/GenBank/DDBJ databases">
        <title>Genome Sequence of Lecanicillium fungicola.</title>
        <authorList>
            <person name="Buettner E."/>
        </authorList>
    </citation>
    <scope>NUCLEOTIDE SEQUENCE</scope>
    <source>
        <strain evidence="1">Babe33</strain>
    </source>
</reference>
<organism evidence="1 2">
    <name type="scientific">Zarea fungicola</name>
    <dbReference type="NCBI Taxonomy" id="93591"/>
    <lineage>
        <taxon>Eukaryota</taxon>
        <taxon>Fungi</taxon>
        <taxon>Dikarya</taxon>
        <taxon>Ascomycota</taxon>
        <taxon>Pezizomycotina</taxon>
        <taxon>Sordariomycetes</taxon>
        <taxon>Hypocreomycetidae</taxon>
        <taxon>Hypocreales</taxon>
        <taxon>Cordycipitaceae</taxon>
        <taxon>Zarea</taxon>
    </lineage>
</organism>